<gene>
    <name evidence="1" type="ORF">F4Y42_06535</name>
</gene>
<reference evidence="1" key="1">
    <citation type="submission" date="2019-09" db="EMBL/GenBank/DDBJ databases">
        <title>Characterisation of the sponge microbiome using genome-centric metagenomics.</title>
        <authorList>
            <person name="Engelberts J.P."/>
            <person name="Robbins S.J."/>
            <person name="De Goeij J.M."/>
            <person name="Aranda M."/>
            <person name="Bell S.C."/>
            <person name="Webster N.S."/>
        </authorList>
    </citation>
    <scope>NUCLEOTIDE SEQUENCE</scope>
    <source>
        <strain evidence="1">SB0664_bin_27</strain>
    </source>
</reference>
<organism evidence="1">
    <name type="scientific">Caldilineaceae bacterium SB0664_bin_27</name>
    <dbReference type="NCBI Taxonomy" id="2605260"/>
    <lineage>
        <taxon>Bacteria</taxon>
        <taxon>Bacillati</taxon>
        <taxon>Chloroflexota</taxon>
        <taxon>Caldilineae</taxon>
        <taxon>Caldilineales</taxon>
        <taxon>Caldilineaceae</taxon>
    </lineage>
</organism>
<protein>
    <recommendedName>
        <fullName evidence="2">Ribbon-helix-helix protein, CopG family</fullName>
    </recommendedName>
</protein>
<dbReference type="EMBL" id="VXRG01000056">
    <property type="protein sequence ID" value="MXY93094.1"/>
    <property type="molecule type" value="Genomic_DNA"/>
</dbReference>
<evidence type="ECO:0008006" key="2">
    <source>
        <dbReference type="Google" id="ProtNLM"/>
    </source>
</evidence>
<proteinExistence type="predicted"/>
<comment type="caution">
    <text evidence="1">The sequence shown here is derived from an EMBL/GenBank/DDBJ whole genome shotgun (WGS) entry which is preliminary data.</text>
</comment>
<evidence type="ECO:0000313" key="1">
    <source>
        <dbReference type="EMBL" id="MXY93094.1"/>
    </source>
</evidence>
<dbReference type="AlphaFoldDB" id="A0A6B0YPT8"/>
<accession>A0A6B0YPT8</accession>
<name>A0A6B0YPT8_9CHLR</name>
<sequence>MDPINIEFQQPKAPITITIPLSLWQEIETLVADHPLTREEIVQKAFQEGIRIVMAEITVEKRLAELKSISERIDPDKKP</sequence>